<evidence type="ECO:0000313" key="3">
    <source>
        <dbReference type="Proteomes" id="UP000324748"/>
    </source>
</evidence>
<dbReference type="EMBL" id="VSWC01000066">
    <property type="protein sequence ID" value="KAA1097912.1"/>
    <property type="molecule type" value="Genomic_DNA"/>
</dbReference>
<reference evidence="3 4" key="1">
    <citation type="submission" date="2019-05" db="EMBL/GenBank/DDBJ databases">
        <title>Emergence of the Ug99 lineage of the wheat stem rust pathogen through somatic hybridization.</title>
        <authorList>
            <person name="Li F."/>
            <person name="Upadhyaya N.M."/>
            <person name="Sperschneider J."/>
            <person name="Matny O."/>
            <person name="Nguyen-Phuc H."/>
            <person name="Mago R."/>
            <person name="Raley C."/>
            <person name="Miller M.E."/>
            <person name="Silverstein K.A.T."/>
            <person name="Henningsen E."/>
            <person name="Hirsch C.D."/>
            <person name="Visser B."/>
            <person name="Pretorius Z.A."/>
            <person name="Steffenson B.J."/>
            <person name="Schwessinger B."/>
            <person name="Dodds P.N."/>
            <person name="Figueroa M."/>
        </authorList>
    </citation>
    <scope>NUCLEOTIDE SEQUENCE [LARGE SCALE GENOMIC DNA]</scope>
    <source>
        <strain evidence="1">21-0</strain>
        <strain evidence="2 4">Ug99</strain>
    </source>
</reference>
<dbReference type="AlphaFoldDB" id="A0A5B0PAW1"/>
<evidence type="ECO:0000313" key="2">
    <source>
        <dbReference type="EMBL" id="KAA1117131.1"/>
    </source>
</evidence>
<sequence>MANRTVRRTQHSVKSATFQWTECFWAGSYDDGALRDCIRRSVLAGPWPNLYRKDDKSHVPSWYSEVLLLLPNDLLLLPNDLLLLPIKLLLQPNLYKRKES</sequence>
<proteinExistence type="predicted"/>
<dbReference type="Proteomes" id="UP000324748">
    <property type="component" value="Unassembled WGS sequence"/>
</dbReference>
<name>A0A5B0PAW1_PUCGR</name>
<keyword evidence="3" id="KW-1185">Reference proteome</keyword>
<dbReference type="Proteomes" id="UP000325313">
    <property type="component" value="Unassembled WGS sequence"/>
</dbReference>
<protein>
    <submittedName>
        <fullName evidence="1">Uncharacterized protein</fullName>
    </submittedName>
</protein>
<comment type="caution">
    <text evidence="1">The sequence shown here is derived from an EMBL/GenBank/DDBJ whole genome shotgun (WGS) entry which is preliminary data.</text>
</comment>
<evidence type="ECO:0000313" key="4">
    <source>
        <dbReference type="Proteomes" id="UP000325313"/>
    </source>
</evidence>
<dbReference type="OrthoDB" id="10467581at2759"/>
<accession>A0A5B0PAW1</accession>
<organism evidence="1 3">
    <name type="scientific">Puccinia graminis f. sp. tritici</name>
    <dbReference type="NCBI Taxonomy" id="56615"/>
    <lineage>
        <taxon>Eukaryota</taxon>
        <taxon>Fungi</taxon>
        <taxon>Dikarya</taxon>
        <taxon>Basidiomycota</taxon>
        <taxon>Pucciniomycotina</taxon>
        <taxon>Pucciniomycetes</taxon>
        <taxon>Pucciniales</taxon>
        <taxon>Pucciniaceae</taxon>
        <taxon>Puccinia</taxon>
    </lineage>
</organism>
<evidence type="ECO:0000313" key="1">
    <source>
        <dbReference type="EMBL" id="KAA1097912.1"/>
    </source>
</evidence>
<gene>
    <name evidence="1" type="ORF">PGT21_023858</name>
    <name evidence="2" type="ORF">PGTUg99_036088</name>
</gene>
<dbReference type="EMBL" id="VDEP01000270">
    <property type="protein sequence ID" value="KAA1117131.1"/>
    <property type="molecule type" value="Genomic_DNA"/>
</dbReference>